<evidence type="ECO:0000256" key="11">
    <source>
        <dbReference type="PROSITE-ProRule" id="PRU00042"/>
    </source>
</evidence>
<dbReference type="GO" id="GO:0071467">
    <property type="term" value="P:cellular response to pH"/>
    <property type="evidence" value="ECO:0007669"/>
    <property type="project" value="UniProtKB-ARBA"/>
</dbReference>
<reference evidence="14 15" key="1">
    <citation type="submission" date="2020-07" db="EMBL/GenBank/DDBJ databases">
        <title>The yeast mating-type switching endonuclease HO is a domesticated member of an unorthodox homing genetic element family.</title>
        <authorList>
            <person name="Coughlan A.Y."/>
            <person name="Lombardi L."/>
            <person name="Braun-Galleani S."/>
            <person name="Martos A.R."/>
            <person name="Galeote V."/>
            <person name="Bigey F."/>
            <person name="Dequin S."/>
            <person name="Byrne K.P."/>
            <person name="Wolfe K.H."/>
        </authorList>
    </citation>
    <scope>NUCLEOTIDE SEQUENCE [LARGE SCALE GENOMIC DNA]</scope>
    <source>
        <strain evidence="14 15">NRRL Y-6702</strain>
    </source>
</reference>
<dbReference type="EMBL" id="CP058607">
    <property type="protein sequence ID" value="QLG72479.1"/>
    <property type="molecule type" value="Genomic_DNA"/>
</dbReference>
<keyword evidence="9" id="KW-0804">Transcription</keyword>
<evidence type="ECO:0000256" key="9">
    <source>
        <dbReference type="ARBA" id="ARBA00023163"/>
    </source>
</evidence>
<evidence type="ECO:0000313" key="15">
    <source>
        <dbReference type="Proteomes" id="UP000509704"/>
    </source>
</evidence>
<dbReference type="OrthoDB" id="8117402at2759"/>
<evidence type="ECO:0000313" key="14">
    <source>
        <dbReference type="EMBL" id="QLG72479.1"/>
    </source>
</evidence>
<feature type="domain" description="C2H2-type" evidence="13">
    <location>
        <begin position="427"/>
        <end position="454"/>
    </location>
</feature>
<evidence type="ECO:0000256" key="8">
    <source>
        <dbReference type="ARBA" id="ARBA00023015"/>
    </source>
</evidence>
<dbReference type="GeneID" id="59236203"/>
<dbReference type="GO" id="GO:0000978">
    <property type="term" value="F:RNA polymerase II cis-regulatory region sequence-specific DNA binding"/>
    <property type="evidence" value="ECO:0007669"/>
    <property type="project" value="TreeGrafter"/>
</dbReference>
<dbReference type="AlphaFoldDB" id="A0A7H9B3F3"/>
<dbReference type="Gene3D" id="3.30.160.60">
    <property type="entry name" value="Classic Zinc Finger"/>
    <property type="match status" value="3"/>
</dbReference>
<feature type="compositionally biased region" description="Polar residues" evidence="12">
    <location>
        <begin position="394"/>
        <end position="413"/>
    </location>
</feature>
<keyword evidence="7" id="KW-0862">Zinc</keyword>
<name>A0A7H9B3F3_ZYGMR</name>
<dbReference type="GO" id="GO:0008270">
    <property type="term" value="F:zinc ion binding"/>
    <property type="evidence" value="ECO:0007669"/>
    <property type="project" value="UniProtKB-KW"/>
</dbReference>
<evidence type="ECO:0000256" key="12">
    <source>
        <dbReference type="SAM" id="MobiDB-lite"/>
    </source>
</evidence>
<keyword evidence="4" id="KW-0479">Metal-binding</keyword>
<dbReference type="GO" id="GO:0045944">
    <property type="term" value="P:positive regulation of transcription by RNA polymerase II"/>
    <property type="evidence" value="ECO:0007669"/>
    <property type="project" value="UniProtKB-ARBA"/>
</dbReference>
<dbReference type="InterPro" id="IPR013087">
    <property type="entry name" value="Znf_C2H2_type"/>
</dbReference>
<evidence type="ECO:0000256" key="3">
    <source>
        <dbReference type="ARBA" id="ARBA00022490"/>
    </source>
</evidence>
<keyword evidence="15" id="KW-1185">Reference proteome</keyword>
<dbReference type="GO" id="GO:0005634">
    <property type="term" value="C:nucleus"/>
    <property type="evidence" value="ECO:0007669"/>
    <property type="project" value="UniProtKB-SubCell"/>
</dbReference>
<sequence>MCDAQRYGEKLPDKPQRAENEKGYKKDDLRLNIPSFEKLERNAEHVNYVSLLQSDDGSHNHEGFIGSLLPNSNYTQSGAEEHGPQQTVNQYLGLDADLLFSPSSSSSHRNVVTPTLKIECHEDVWQDMLPSSHAYAQDLNETSTQQDIQYLNPFTPSRYHNDVYKSDTESSYASSMYQTPTIAPMDPAISPVMSYLTTGDDEIDDILSINSEVSATSNISLPLNSGGYKYITNLNDLDNLLTVPESDFTTFYDSTEPSLPSDNPDQQPFGFPPVISIQEFQENEQKGSRPLYEKEDIFSSSVVPIKLEEQEDIPKNALLSPDNVGDISHEEKRHGRIAKRRSYSSTGASSRSSHRSFSRSVSPDEKARAISGDSERLLELANLHPATPREGSDNKASNSSPLDDTETSQSLSGENKKKHGQKVTAAFACELCGKRFTRPYNLKSHLRTHTNEKPFICNICGKAFARQHDKKRHEDLHTGKKRYVCGGVLKDGTPWGCGKKFARSDALGRHFKTESGRKCIAPLFAEAAREKQLQND</sequence>
<dbReference type="PROSITE" id="PS50157">
    <property type="entry name" value="ZINC_FINGER_C2H2_2"/>
    <property type="match status" value="3"/>
</dbReference>
<feature type="region of interest" description="Disordered" evidence="12">
    <location>
        <begin position="252"/>
        <end position="272"/>
    </location>
</feature>
<feature type="compositionally biased region" description="Basic and acidic residues" evidence="12">
    <location>
        <begin position="362"/>
        <end position="378"/>
    </location>
</feature>
<dbReference type="KEGG" id="zmk:HG535_0D01870"/>
<dbReference type="InterPro" id="IPR036236">
    <property type="entry name" value="Znf_C2H2_sf"/>
</dbReference>
<keyword evidence="6 11" id="KW-0863">Zinc-finger</keyword>
<evidence type="ECO:0000256" key="7">
    <source>
        <dbReference type="ARBA" id="ARBA00022833"/>
    </source>
</evidence>
<protein>
    <recommendedName>
        <fullName evidence="13">C2H2-type domain-containing protein</fullName>
    </recommendedName>
</protein>
<proteinExistence type="predicted"/>
<feature type="region of interest" description="Disordered" evidence="12">
    <location>
        <begin position="1"/>
        <end position="26"/>
    </location>
</feature>
<evidence type="ECO:0000256" key="1">
    <source>
        <dbReference type="ARBA" id="ARBA00004123"/>
    </source>
</evidence>
<dbReference type="RefSeq" id="XP_037144207.1">
    <property type="nucleotide sequence ID" value="XM_037288312.1"/>
</dbReference>
<dbReference type="SMART" id="SM00355">
    <property type="entry name" value="ZnF_C2H2"/>
    <property type="match status" value="2"/>
</dbReference>
<evidence type="ECO:0000259" key="13">
    <source>
        <dbReference type="PROSITE" id="PS50157"/>
    </source>
</evidence>
<keyword evidence="10" id="KW-0539">Nucleus</keyword>
<accession>A0A7H9B3F3</accession>
<dbReference type="Proteomes" id="UP000509704">
    <property type="component" value="Chromosome 4"/>
</dbReference>
<feature type="compositionally biased region" description="Polar residues" evidence="12">
    <location>
        <begin position="252"/>
        <end position="266"/>
    </location>
</feature>
<feature type="domain" description="C2H2-type" evidence="13">
    <location>
        <begin position="455"/>
        <end position="482"/>
    </location>
</feature>
<dbReference type="GO" id="GO:0071277">
    <property type="term" value="P:cellular response to calcium ion"/>
    <property type="evidence" value="ECO:0007669"/>
    <property type="project" value="UniProtKB-ARBA"/>
</dbReference>
<dbReference type="SUPFAM" id="SSF57667">
    <property type="entry name" value="beta-beta-alpha zinc fingers"/>
    <property type="match status" value="2"/>
</dbReference>
<dbReference type="FunFam" id="3.30.160.60:FF:000239">
    <property type="entry name" value="C2H2 type zinc finger protein"/>
    <property type="match status" value="1"/>
</dbReference>
<feature type="region of interest" description="Disordered" evidence="12">
    <location>
        <begin position="314"/>
        <end position="419"/>
    </location>
</feature>
<dbReference type="PANTHER" id="PTHR23235:SF120">
    <property type="entry name" value="KRUPPEL-LIKE FACTOR 15"/>
    <property type="match status" value="1"/>
</dbReference>
<dbReference type="FunFam" id="3.30.160.60:FF:000181">
    <property type="entry name" value="C2H2 type zinc finger protein"/>
    <property type="match status" value="1"/>
</dbReference>
<dbReference type="Pfam" id="PF00096">
    <property type="entry name" value="zf-C2H2"/>
    <property type="match status" value="1"/>
</dbReference>
<evidence type="ECO:0000256" key="6">
    <source>
        <dbReference type="ARBA" id="ARBA00022771"/>
    </source>
</evidence>
<dbReference type="PROSITE" id="PS00028">
    <property type="entry name" value="ZINC_FINGER_C2H2_1"/>
    <property type="match status" value="2"/>
</dbReference>
<feature type="domain" description="C2H2-type" evidence="13">
    <location>
        <begin position="483"/>
        <end position="519"/>
    </location>
</feature>
<keyword evidence="3" id="KW-0963">Cytoplasm</keyword>
<gene>
    <name evidence="14" type="ORF">HG535_0D01870</name>
</gene>
<dbReference type="FunFam" id="3.30.160.60:FF:000146">
    <property type="entry name" value="C2H2 type zinc finger protein"/>
    <property type="match status" value="1"/>
</dbReference>
<evidence type="ECO:0000256" key="5">
    <source>
        <dbReference type="ARBA" id="ARBA00022737"/>
    </source>
</evidence>
<keyword evidence="5" id="KW-0677">Repeat</keyword>
<organism evidence="14 15">
    <name type="scientific">Zygotorulaspora mrakii</name>
    <name type="common">Zygosaccharomyces mrakii</name>
    <dbReference type="NCBI Taxonomy" id="42260"/>
    <lineage>
        <taxon>Eukaryota</taxon>
        <taxon>Fungi</taxon>
        <taxon>Dikarya</taxon>
        <taxon>Ascomycota</taxon>
        <taxon>Saccharomycotina</taxon>
        <taxon>Saccharomycetes</taxon>
        <taxon>Saccharomycetales</taxon>
        <taxon>Saccharomycetaceae</taxon>
        <taxon>Zygotorulaspora</taxon>
    </lineage>
</organism>
<keyword evidence="8" id="KW-0805">Transcription regulation</keyword>
<evidence type="ECO:0000256" key="2">
    <source>
        <dbReference type="ARBA" id="ARBA00004496"/>
    </source>
</evidence>
<dbReference type="GO" id="GO:0000981">
    <property type="term" value="F:DNA-binding transcription factor activity, RNA polymerase II-specific"/>
    <property type="evidence" value="ECO:0007669"/>
    <property type="project" value="TreeGrafter"/>
</dbReference>
<evidence type="ECO:0000256" key="4">
    <source>
        <dbReference type="ARBA" id="ARBA00022723"/>
    </source>
</evidence>
<comment type="subcellular location">
    <subcellularLocation>
        <location evidence="2">Cytoplasm</location>
    </subcellularLocation>
    <subcellularLocation>
        <location evidence="1">Nucleus</location>
    </subcellularLocation>
</comment>
<evidence type="ECO:0000256" key="10">
    <source>
        <dbReference type="ARBA" id="ARBA00023242"/>
    </source>
</evidence>
<dbReference type="GO" id="GO:0005737">
    <property type="term" value="C:cytoplasm"/>
    <property type="evidence" value="ECO:0007669"/>
    <property type="project" value="UniProtKB-SubCell"/>
</dbReference>
<dbReference type="PANTHER" id="PTHR23235">
    <property type="entry name" value="KRUEPPEL-LIKE TRANSCRIPTION FACTOR"/>
    <property type="match status" value="1"/>
</dbReference>